<dbReference type="SUPFAM" id="SSF48452">
    <property type="entry name" value="TPR-like"/>
    <property type="match status" value="1"/>
</dbReference>
<dbReference type="InterPro" id="IPR011990">
    <property type="entry name" value="TPR-like_helical_dom_sf"/>
</dbReference>
<reference evidence="1" key="1">
    <citation type="submission" date="2018-05" db="EMBL/GenBank/DDBJ databases">
        <authorList>
            <person name="Lanie J.A."/>
            <person name="Ng W.-L."/>
            <person name="Kazmierczak K.M."/>
            <person name="Andrzejewski T.M."/>
            <person name="Davidsen T.M."/>
            <person name="Wayne K.J."/>
            <person name="Tettelin H."/>
            <person name="Glass J.I."/>
            <person name="Rusch D."/>
            <person name="Podicherti R."/>
            <person name="Tsui H.-C.T."/>
            <person name="Winkler M.E."/>
        </authorList>
    </citation>
    <scope>NUCLEOTIDE SEQUENCE</scope>
</reference>
<accession>A0A383D388</accession>
<proteinExistence type="predicted"/>
<evidence type="ECO:0000313" key="1">
    <source>
        <dbReference type="EMBL" id="SVE38881.1"/>
    </source>
</evidence>
<gene>
    <name evidence="1" type="ORF">METZ01_LOCUS491735</name>
</gene>
<dbReference type="EMBL" id="UINC01213898">
    <property type="protein sequence ID" value="SVE38881.1"/>
    <property type="molecule type" value="Genomic_DNA"/>
</dbReference>
<organism evidence="1">
    <name type="scientific">marine metagenome</name>
    <dbReference type="NCBI Taxonomy" id="408172"/>
    <lineage>
        <taxon>unclassified sequences</taxon>
        <taxon>metagenomes</taxon>
        <taxon>ecological metagenomes</taxon>
    </lineage>
</organism>
<feature type="non-terminal residue" evidence="1">
    <location>
        <position position="230"/>
    </location>
</feature>
<dbReference type="AlphaFoldDB" id="A0A383D388"/>
<name>A0A383D388_9ZZZZ</name>
<sequence>MKTKYKKMLKIYRELILLIPDKAEFIVIVKKILERIEPDSSEIRLLEKKYESLIPHYRKRVEKTSWGEELIKNIEKNALLPVSERHGKLCSFDAWYFANTGHNSPDDAEGQLYMSLRLYNQGWLEAAILVFKASLIFEGNEEALADIIRDEDEDIETKICYFDCLHRMDPDNPAWLIDLGYLFLEYGDPEFAEFTFEKITDPDPKVQGGWLFDLGKAFADIQEFEEAYRL</sequence>
<protein>
    <submittedName>
        <fullName evidence="1">Uncharacterized protein</fullName>
    </submittedName>
</protein>
<dbReference type="Gene3D" id="1.25.40.10">
    <property type="entry name" value="Tetratricopeptide repeat domain"/>
    <property type="match status" value="1"/>
</dbReference>